<evidence type="ECO:0000313" key="4">
    <source>
        <dbReference type="Proteomes" id="UP000078113"/>
    </source>
</evidence>
<accession>A0A8X7T5P8</accession>
<evidence type="ECO:0008006" key="5">
    <source>
        <dbReference type="Google" id="ProtNLM"/>
    </source>
</evidence>
<proteinExistence type="predicted"/>
<keyword evidence="4" id="KW-1185">Reference proteome</keyword>
<dbReference type="EMBL" id="LWDG02000071">
    <property type="protein sequence ID" value="KAE8269937.1"/>
    <property type="molecule type" value="Genomic_DNA"/>
</dbReference>
<feature type="signal peptide" evidence="2">
    <location>
        <begin position="1"/>
        <end position="21"/>
    </location>
</feature>
<comment type="caution">
    <text evidence="3">The sequence shown here is derived from an EMBL/GenBank/DDBJ whole genome shotgun (WGS) entry which is preliminary data.</text>
</comment>
<reference evidence="3" key="1">
    <citation type="submission" date="2016-04" db="EMBL/GenBank/DDBJ databases">
        <authorList>
            <person name="Nguyen H.D."/>
            <person name="Samba Siva P."/>
            <person name="Cullis J."/>
            <person name="Levesque C.A."/>
            <person name="Hambleton S."/>
        </authorList>
    </citation>
    <scope>NUCLEOTIDE SEQUENCE</scope>
    <source>
        <strain evidence="3">DAOMC 236422</strain>
    </source>
</reference>
<dbReference type="Proteomes" id="UP000078113">
    <property type="component" value="Unassembled WGS sequence"/>
</dbReference>
<dbReference type="AlphaFoldDB" id="A0A8X7T5P8"/>
<organism evidence="3 4">
    <name type="scientific">Tilletia walkeri</name>
    <dbReference type="NCBI Taxonomy" id="117179"/>
    <lineage>
        <taxon>Eukaryota</taxon>
        <taxon>Fungi</taxon>
        <taxon>Dikarya</taxon>
        <taxon>Basidiomycota</taxon>
        <taxon>Ustilaginomycotina</taxon>
        <taxon>Exobasidiomycetes</taxon>
        <taxon>Tilletiales</taxon>
        <taxon>Tilletiaceae</taxon>
        <taxon>Tilletia</taxon>
    </lineage>
</organism>
<evidence type="ECO:0000256" key="1">
    <source>
        <dbReference type="SAM" id="MobiDB-lite"/>
    </source>
</evidence>
<feature type="region of interest" description="Disordered" evidence="1">
    <location>
        <begin position="57"/>
        <end position="79"/>
    </location>
</feature>
<gene>
    <name evidence="3" type="ORF">A4X09_0g2415</name>
</gene>
<evidence type="ECO:0000256" key="2">
    <source>
        <dbReference type="SAM" id="SignalP"/>
    </source>
</evidence>
<name>A0A8X7T5P8_9BASI</name>
<evidence type="ECO:0000313" key="3">
    <source>
        <dbReference type="EMBL" id="KAE8269937.1"/>
    </source>
</evidence>
<reference evidence="3" key="2">
    <citation type="journal article" date="2019" name="IMA Fungus">
        <title>Genome sequencing and comparison of five Tilletia species to identify candidate genes for the detection of regulated species infecting wheat.</title>
        <authorList>
            <person name="Nguyen H.D.T."/>
            <person name="Sultana T."/>
            <person name="Kesanakurti P."/>
            <person name="Hambleton S."/>
        </authorList>
    </citation>
    <scope>NUCLEOTIDE SEQUENCE</scope>
    <source>
        <strain evidence="3">DAOMC 236422</strain>
    </source>
</reference>
<keyword evidence="2" id="KW-0732">Signal</keyword>
<feature type="chain" id="PRO_5036447942" description="Hydrophobin" evidence="2">
    <location>
        <begin position="22"/>
        <end position="123"/>
    </location>
</feature>
<sequence>MRFFIAISAFVAATLLQGTAAFPAPSPVGFTCDCIILTSQGYKPCCGGPGPVIIPSSLSSSTSTKTTTKTTTKTSATKKPTLTLTAFPSGFPTPRIPIPVHSTSTSYTFPRPHIPIPVQSPKN</sequence>
<protein>
    <recommendedName>
        <fullName evidence="5">Hydrophobin</fullName>
    </recommendedName>
</protein>